<evidence type="ECO:0000256" key="7">
    <source>
        <dbReference type="ARBA" id="ARBA00022786"/>
    </source>
</evidence>
<dbReference type="AlphaFoldDB" id="A0A1Y2FVM7"/>
<dbReference type="InterPro" id="IPR002867">
    <property type="entry name" value="IBR_dom"/>
</dbReference>
<evidence type="ECO:0000256" key="4">
    <source>
        <dbReference type="ARBA" id="ARBA00022723"/>
    </source>
</evidence>
<dbReference type="SMART" id="SM00647">
    <property type="entry name" value="IBR"/>
    <property type="match status" value="2"/>
</dbReference>
<dbReference type="FunFam" id="3.30.40.10:FF:000019">
    <property type="entry name" value="RBR-type E3 ubiquitin transferase"/>
    <property type="match status" value="1"/>
</dbReference>
<sequence length="526" mass="60233">MASENEIMTDISDDDYSDAFDPDEDMEAEFDDASSISDSGFSPIEPDSHSTGKDPKGKGKAVDSMLTLDNHPGASEKLKEEQKVAVAYVEEMLQLKSEQAAVLLRYFAWKKEKLVETYMDSPESTLAAAGIHENGAQPRLKRVRGFVCEVCYDEMAQETLALSCDHRFCKSCYAQYVTSKVVDEGESRRIQCMGSKCNVIVDEKTVELLVEEEVLERYRSLLNRTYVDDSTSLRWCPAPNCDYALKCHILPRQLDSIIPTVQCSCLHTFCFGCGDADHRPCCCPIVRRWLKKCADDSETSNWISANTKECTKCHSTIEKNGGCNHMTCKSCKWEFCWVCMGPWSEHGTAWYNCSRYEEKGGDAVNQDAQSKSRASLERYLHYYNRFANHEQSIKLEHELATRMEKKMEEMQEHSSLSWIEVQFLAKAVETLTKCRTVLKWTYAMAFYLAKNNHTAIFEDNQADLEQAVEGLSELLEKPLDEEKIAELRQQTTDKTVYVSKRCQILLDDTLRGYEEDRWHWAEAIKM</sequence>
<evidence type="ECO:0000313" key="14">
    <source>
        <dbReference type="Proteomes" id="UP000193467"/>
    </source>
</evidence>
<evidence type="ECO:0000256" key="10">
    <source>
        <dbReference type="SAM" id="MobiDB-lite"/>
    </source>
</evidence>
<evidence type="ECO:0000256" key="9">
    <source>
        <dbReference type="PROSITE-ProRule" id="PRU00175"/>
    </source>
</evidence>
<dbReference type="STRING" id="106004.A0A1Y2FVM7"/>
<dbReference type="InterPro" id="IPR044066">
    <property type="entry name" value="TRIAD_supradom"/>
</dbReference>
<evidence type="ECO:0000256" key="8">
    <source>
        <dbReference type="ARBA" id="ARBA00022833"/>
    </source>
</evidence>
<keyword evidence="6 9" id="KW-0863">Zinc-finger</keyword>
<dbReference type="EC" id="2.3.2.31" evidence="2"/>
<dbReference type="PROSITE" id="PS00518">
    <property type="entry name" value="ZF_RING_1"/>
    <property type="match status" value="1"/>
</dbReference>
<keyword evidence="3" id="KW-0808">Transferase</keyword>
<dbReference type="FunFam" id="1.20.120.1750:FF:000007">
    <property type="entry name" value="RBR-type E3 ubiquitin transferase"/>
    <property type="match status" value="1"/>
</dbReference>
<reference evidence="13 14" key="1">
    <citation type="submission" date="2016-07" db="EMBL/GenBank/DDBJ databases">
        <title>Pervasive Adenine N6-methylation of Active Genes in Fungi.</title>
        <authorList>
            <consortium name="DOE Joint Genome Institute"/>
            <person name="Mondo S.J."/>
            <person name="Dannebaum R.O."/>
            <person name="Kuo R.C."/>
            <person name="Labutti K."/>
            <person name="Haridas S."/>
            <person name="Kuo A."/>
            <person name="Salamov A."/>
            <person name="Ahrendt S.R."/>
            <person name="Lipzen A."/>
            <person name="Sullivan W."/>
            <person name="Andreopoulos W.B."/>
            <person name="Clum A."/>
            <person name="Lindquist E."/>
            <person name="Daum C."/>
            <person name="Ramamoorthy G.K."/>
            <person name="Gryganskyi A."/>
            <person name="Culley D."/>
            <person name="Magnuson J.K."/>
            <person name="James T.Y."/>
            <person name="O'Malley M.A."/>
            <person name="Stajich J.E."/>
            <person name="Spatafora J.W."/>
            <person name="Visel A."/>
            <person name="Grigoriev I.V."/>
        </authorList>
    </citation>
    <scope>NUCLEOTIDE SEQUENCE [LARGE SCALE GENOMIC DNA]</scope>
    <source>
        <strain evidence="13 14">62-1032</strain>
    </source>
</reference>
<keyword evidence="7" id="KW-0833">Ubl conjugation pathway</keyword>
<dbReference type="CDD" id="cd20346">
    <property type="entry name" value="BRcat_RBR_ANKIB1"/>
    <property type="match status" value="1"/>
</dbReference>
<dbReference type="InterPro" id="IPR031127">
    <property type="entry name" value="E3_UB_ligase_RBR"/>
</dbReference>
<dbReference type="OrthoDB" id="10009520at2759"/>
<comment type="catalytic activity">
    <reaction evidence="1">
        <text>[E2 ubiquitin-conjugating enzyme]-S-ubiquitinyl-L-cysteine + [acceptor protein]-L-lysine = [E2 ubiquitin-conjugating enzyme]-L-cysteine + [acceptor protein]-N(6)-ubiquitinyl-L-lysine.</text>
        <dbReference type="EC" id="2.3.2.31"/>
    </reaction>
</comment>
<dbReference type="GO" id="GO:0016567">
    <property type="term" value="P:protein ubiquitination"/>
    <property type="evidence" value="ECO:0007669"/>
    <property type="project" value="InterPro"/>
</dbReference>
<evidence type="ECO:0000259" key="12">
    <source>
        <dbReference type="PROSITE" id="PS51873"/>
    </source>
</evidence>
<dbReference type="CDD" id="cd20356">
    <property type="entry name" value="Rcat_RBR_HHARI-like"/>
    <property type="match status" value="1"/>
</dbReference>
<evidence type="ECO:0000256" key="3">
    <source>
        <dbReference type="ARBA" id="ARBA00022679"/>
    </source>
</evidence>
<comment type="caution">
    <text evidence="13">The sequence shown here is derived from an EMBL/GenBank/DDBJ whole genome shotgun (WGS) entry which is preliminary data.</text>
</comment>
<accession>A0A1Y2FVM7</accession>
<feature type="compositionally biased region" description="Basic and acidic residues" evidence="10">
    <location>
        <begin position="46"/>
        <end position="61"/>
    </location>
</feature>
<dbReference type="InterPro" id="IPR048962">
    <property type="entry name" value="ARIH1-like_UBL"/>
</dbReference>
<gene>
    <name evidence="13" type="ORF">BCR35DRAFT_301941</name>
</gene>
<dbReference type="PROSITE" id="PS50089">
    <property type="entry name" value="ZF_RING_2"/>
    <property type="match status" value="1"/>
</dbReference>
<feature type="domain" description="RING-type" evidence="12">
    <location>
        <begin position="144"/>
        <end position="357"/>
    </location>
</feature>
<dbReference type="CDD" id="cd16625">
    <property type="entry name" value="RING-HC_RBR_HEL2-like"/>
    <property type="match status" value="1"/>
</dbReference>
<keyword evidence="14" id="KW-1185">Reference proteome</keyword>
<dbReference type="Pfam" id="PF01485">
    <property type="entry name" value="IBR"/>
    <property type="match status" value="1"/>
</dbReference>
<dbReference type="FunCoup" id="A0A1Y2FVM7">
    <property type="interactions" value="452"/>
</dbReference>
<evidence type="ECO:0000256" key="2">
    <source>
        <dbReference type="ARBA" id="ARBA00012251"/>
    </source>
</evidence>
<proteinExistence type="predicted"/>
<name>A0A1Y2FVM7_9BASI</name>
<organism evidence="13 14">
    <name type="scientific">Leucosporidium creatinivorum</name>
    <dbReference type="NCBI Taxonomy" id="106004"/>
    <lineage>
        <taxon>Eukaryota</taxon>
        <taxon>Fungi</taxon>
        <taxon>Dikarya</taxon>
        <taxon>Basidiomycota</taxon>
        <taxon>Pucciniomycotina</taxon>
        <taxon>Microbotryomycetes</taxon>
        <taxon>Leucosporidiales</taxon>
        <taxon>Leucosporidium</taxon>
    </lineage>
</organism>
<keyword evidence="4" id="KW-0479">Metal-binding</keyword>
<evidence type="ECO:0000256" key="5">
    <source>
        <dbReference type="ARBA" id="ARBA00022737"/>
    </source>
</evidence>
<dbReference type="PANTHER" id="PTHR11685">
    <property type="entry name" value="RBR FAMILY RING FINGER AND IBR DOMAIN-CONTAINING"/>
    <property type="match status" value="1"/>
</dbReference>
<dbReference type="Pfam" id="PF19422">
    <property type="entry name" value="Ariadne"/>
    <property type="match status" value="1"/>
</dbReference>
<dbReference type="InterPro" id="IPR013083">
    <property type="entry name" value="Znf_RING/FYVE/PHD"/>
</dbReference>
<dbReference type="Pfam" id="PF22191">
    <property type="entry name" value="IBR_1"/>
    <property type="match status" value="1"/>
</dbReference>
<dbReference type="Gene3D" id="3.30.40.10">
    <property type="entry name" value="Zinc/RING finger domain, C3HC4 (zinc finger)"/>
    <property type="match status" value="1"/>
</dbReference>
<dbReference type="EMBL" id="MCGR01000012">
    <property type="protein sequence ID" value="ORY88042.1"/>
    <property type="molecule type" value="Genomic_DNA"/>
</dbReference>
<dbReference type="SUPFAM" id="SSF57850">
    <property type="entry name" value="RING/U-box"/>
    <property type="match status" value="2"/>
</dbReference>
<dbReference type="GO" id="GO:0061630">
    <property type="term" value="F:ubiquitin protein ligase activity"/>
    <property type="evidence" value="ECO:0007669"/>
    <property type="project" value="UniProtKB-EC"/>
</dbReference>
<evidence type="ECO:0000313" key="13">
    <source>
        <dbReference type="EMBL" id="ORY88042.1"/>
    </source>
</evidence>
<evidence type="ECO:0000256" key="1">
    <source>
        <dbReference type="ARBA" id="ARBA00001798"/>
    </source>
</evidence>
<dbReference type="PROSITE" id="PS51873">
    <property type="entry name" value="TRIAD"/>
    <property type="match status" value="1"/>
</dbReference>
<evidence type="ECO:0000259" key="11">
    <source>
        <dbReference type="PROSITE" id="PS50089"/>
    </source>
</evidence>
<keyword evidence="8" id="KW-0862">Zinc</keyword>
<feature type="region of interest" description="Disordered" evidence="10">
    <location>
        <begin position="1"/>
        <end position="77"/>
    </location>
</feature>
<protein>
    <recommendedName>
        <fullName evidence="2">RBR-type E3 ubiquitin transferase</fullName>
        <ecNumber evidence="2">2.3.2.31</ecNumber>
    </recommendedName>
</protein>
<feature type="compositionally biased region" description="Acidic residues" evidence="10">
    <location>
        <begin position="11"/>
        <end position="32"/>
    </location>
</feature>
<feature type="domain" description="RING-type" evidence="11">
    <location>
        <begin position="148"/>
        <end position="192"/>
    </location>
</feature>
<dbReference type="InterPro" id="IPR001841">
    <property type="entry name" value="Znf_RING"/>
</dbReference>
<dbReference type="Pfam" id="PF21235">
    <property type="entry name" value="UBA_ARI1"/>
    <property type="match status" value="1"/>
</dbReference>
<dbReference type="Proteomes" id="UP000193467">
    <property type="component" value="Unassembled WGS sequence"/>
</dbReference>
<dbReference type="InterPro" id="IPR045840">
    <property type="entry name" value="Ariadne"/>
</dbReference>
<dbReference type="Gene3D" id="1.20.120.1750">
    <property type="match status" value="1"/>
</dbReference>
<dbReference type="Pfam" id="PF00097">
    <property type="entry name" value="zf-C3HC4"/>
    <property type="match status" value="1"/>
</dbReference>
<dbReference type="InParanoid" id="A0A1Y2FVM7"/>
<evidence type="ECO:0000256" key="6">
    <source>
        <dbReference type="ARBA" id="ARBA00022771"/>
    </source>
</evidence>
<keyword evidence="5" id="KW-0677">Repeat</keyword>
<dbReference type="InterPro" id="IPR018957">
    <property type="entry name" value="Znf_C3HC4_RING-type"/>
</dbReference>
<dbReference type="GO" id="GO:0008270">
    <property type="term" value="F:zinc ion binding"/>
    <property type="evidence" value="ECO:0007669"/>
    <property type="project" value="UniProtKB-KW"/>
</dbReference>
<dbReference type="InterPro" id="IPR017907">
    <property type="entry name" value="Znf_RING_CS"/>
</dbReference>